<keyword evidence="5" id="KW-1185">Reference proteome</keyword>
<reference evidence="5" key="1">
    <citation type="journal article" date="2019" name="Int. J. Syst. Evol. Microbiol.">
        <title>The Global Catalogue of Microorganisms (GCM) 10K type strain sequencing project: providing services to taxonomists for standard genome sequencing and annotation.</title>
        <authorList>
            <consortium name="The Broad Institute Genomics Platform"/>
            <consortium name="The Broad Institute Genome Sequencing Center for Infectious Disease"/>
            <person name="Wu L."/>
            <person name="Ma J."/>
        </authorList>
    </citation>
    <scope>NUCLEOTIDE SEQUENCE [LARGE SCALE GENOMIC DNA]</scope>
    <source>
        <strain evidence="5">JCM 17925</strain>
    </source>
</reference>
<organism evidence="4 5">
    <name type="scientific">Nibrella viscosa</name>
    <dbReference type="NCBI Taxonomy" id="1084524"/>
    <lineage>
        <taxon>Bacteria</taxon>
        <taxon>Pseudomonadati</taxon>
        <taxon>Bacteroidota</taxon>
        <taxon>Cytophagia</taxon>
        <taxon>Cytophagales</taxon>
        <taxon>Spirosomataceae</taxon>
        <taxon>Nibrella</taxon>
    </lineage>
</organism>
<dbReference type="Pfam" id="PF11127">
    <property type="entry name" value="YgaP-like_TM"/>
    <property type="match status" value="1"/>
</dbReference>
<sequence length="225" mass="25360">MKDAYNPILLNQRMNVGPKERIFSAVGGSWLLLNSFAKRDVSLPKALIGGYLLFRGVTGYCPLHSAVEKRQALEVSDNINIHVDLVVSRSPMEVYDFWRKLENLPLFMSHIEYVRELDKKTSEWKATGPGGVGHLTWKAEIVKEERGRLLGWRSLPGAVIENAGKVEMFYHPDGTQLHVAITYKAPLGVPGKELSRLLNPMFRDLVKEDVLNVKTYLEQGEITAS</sequence>
<dbReference type="Pfam" id="PF03364">
    <property type="entry name" value="Polyketide_cyc"/>
    <property type="match status" value="1"/>
</dbReference>
<dbReference type="CDD" id="cd07817">
    <property type="entry name" value="SRPBCC_8"/>
    <property type="match status" value="1"/>
</dbReference>
<dbReference type="PANTHER" id="PTHR33824">
    <property type="entry name" value="POLYKETIDE CYCLASE/DEHYDRASE AND LIPID TRANSPORT SUPERFAMILY PROTEIN"/>
    <property type="match status" value="1"/>
</dbReference>
<gene>
    <name evidence="4" type="ORF">GCM10023187_47250</name>
</gene>
<dbReference type="RefSeq" id="WP_345270522.1">
    <property type="nucleotide sequence ID" value="NZ_BAABHB010000013.1"/>
</dbReference>
<feature type="domain" description="Coenzyme Q-binding protein COQ10 START" evidence="2">
    <location>
        <begin position="87"/>
        <end position="192"/>
    </location>
</feature>
<dbReference type="EMBL" id="BAABHB010000013">
    <property type="protein sequence ID" value="GAA4416105.1"/>
    <property type="molecule type" value="Genomic_DNA"/>
</dbReference>
<dbReference type="Proteomes" id="UP001500936">
    <property type="component" value="Unassembled WGS sequence"/>
</dbReference>
<dbReference type="InterPro" id="IPR021309">
    <property type="entry name" value="YgaP-like_TM"/>
</dbReference>
<dbReference type="SUPFAM" id="SSF55961">
    <property type="entry name" value="Bet v1-like"/>
    <property type="match status" value="1"/>
</dbReference>
<comment type="similarity">
    <text evidence="1">Belongs to the ribosome association toxin RatA family.</text>
</comment>
<dbReference type="PANTHER" id="PTHR33824:SF7">
    <property type="entry name" value="POLYKETIDE CYCLASE_DEHYDRASE AND LIPID TRANSPORT SUPERFAMILY PROTEIN"/>
    <property type="match status" value="1"/>
</dbReference>
<name>A0ABP8KUE9_9BACT</name>
<proteinExistence type="inferred from homology"/>
<feature type="domain" description="Inner membrane protein YgaP-like transmembrane" evidence="3">
    <location>
        <begin position="14"/>
        <end position="67"/>
    </location>
</feature>
<dbReference type="InterPro" id="IPR005031">
    <property type="entry name" value="COQ10_START"/>
</dbReference>
<evidence type="ECO:0000313" key="5">
    <source>
        <dbReference type="Proteomes" id="UP001500936"/>
    </source>
</evidence>
<dbReference type="InterPro" id="IPR023393">
    <property type="entry name" value="START-like_dom_sf"/>
</dbReference>
<evidence type="ECO:0000256" key="1">
    <source>
        <dbReference type="ARBA" id="ARBA00008918"/>
    </source>
</evidence>
<evidence type="ECO:0000313" key="4">
    <source>
        <dbReference type="EMBL" id="GAA4416105.1"/>
    </source>
</evidence>
<accession>A0ABP8KUE9</accession>
<dbReference type="Gene3D" id="3.30.530.20">
    <property type="match status" value="1"/>
</dbReference>
<evidence type="ECO:0000259" key="2">
    <source>
        <dbReference type="Pfam" id="PF03364"/>
    </source>
</evidence>
<comment type="caution">
    <text evidence="4">The sequence shown here is derived from an EMBL/GenBank/DDBJ whole genome shotgun (WGS) entry which is preliminary data.</text>
</comment>
<evidence type="ECO:0000259" key="3">
    <source>
        <dbReference type="Pfam" id="PF11127"/>
    </source>
</evidence>
<dbReference type="InterPro" id="IPR047137">
    <property type="entry name" value="ORF3"/>
</dbReference>
<protein>
    <submittedName>
        <fullName evidence="4">SRPBCC family protein</fullName>
    </submittedName>
</protein>